<evidence type="ECO:0000313" key="3">
    <source>
        <dbReference type="Proteomes" id="UP000572268"/>
    </source>
</evidence>
<feature type="non-terminal residue" evidence="2">
    <location>
        <position position="1"/>
    </location>
</feature>
<accession>A0A7J6KIK9</accession>
<feature type="compositionally biased region" description="Polar residues" evidence="1">
    <location>
        <begin position="80"/>
        <end position="91"/>
    </location>
</feature>
<evidence type="ECO:0000313" key="2">
    <source>
        <dbReference type="EMBL" id="KAF4646529.1"/>
    </source>
</evidence>
<dbReference type="EMBL" id="JABANN010003338">
    <property type="protein sequence ID" value="KAF4646529.1"/>
    <property type="molecule type" value="Genomic_DNA"/>
</dbReference>
<comment type="caution">
    <text evidence="2">The sequence shown here is derived from an EMBL/GenBank/DDBJ whole genome shotgun (WGS) entry which is preliminary data.</text>
</comment>
<reference evidence="2 3" key="1">
    <citation type="submission" date="2020-04" db="EMBL/GenBank/DDBJ databases">
        <title>Perkinsus olseni comparative genomics.</title>
        <authorList>
            <person name="Bogema D.R."/>
        </authorList>
    </citation>
    <scope>NUCLEOTIDE SEQUENCE [LARGE SCALE GENOMIC DNA]</scope>
    <source>
        <strain evidence="2">ATCC PRA-31</strain>
    </source>
</reference>
<gene>
    <name evidence="2" type="ORF">FOL46_005507</name>
</gene>
<name>A0A7J6KIK9_PEROL</name>
<feature type="non-terminal residue" evidence="2">
    <location>
        <position position="106"/>
    </location>
</feature>
<protein>
    <submittedName>
        <fullName evidence="2">Uncharacterized protein</fullName>
    </submittedName>
</protein>
<feature type="region of interest" description="Disordered" evidence="1">
    <location>
        <begin position="80"/>
        <end position="106"/>
    </location>
</feature>
<dbReference type="Proteomes" id="UP000572268">
    <property type="component" value="Unassembled WGS sequence"/>
</dbReference>
<proteinExistence type="predicted"/>
<dbReference type="AlphaFoldDB" id="A0A7J6KIK9"/>
<evidence type="ECO:0000256" key="1">
    <source>
        <dbReference type="SAM" id="MobiDB-lite"/>
    </source>
</evidence>
<organism evidence="2 3">
    <name type="scientific">Perkinsus olseni</name>
    <name type="common">Perkinsus atlanticus</name>
    <dbReference type="NCBI Taxonomy" id="32597"/>
    <lineage>
        <taxon>Eukaryota</taxon>
        <taxon>Sar</taxon>
        <taxon>Alveolata</taxon>
        <taxon>Perkinsozoa</taxon>
        <taxon>Perkinsea</taxon>
        <taxon>Perkinsida</taxon>
        <taxon>Perkinsidae</taxon>
        <taxon>Perkinsus</taxon>
    </lineage>
</organism>
<sequence>QGSSEGVIHFLDRFESGVIDLESQLNLPIPDDKKLTQLLRGLSPRLRSVAIERLACGDVAASYRGLVQYLTQRDRLSQAIQPTETSGSTDVGKNRGRHPLNVVTNG</sequence>